<keyword evidence="4" id="KW-1185">Reference proteome</keyword>
<name>A0ABD2Y8I0_9GENT</name>
<dbReference type="EMBL" id="JBJUIK010000015">
    <property type="protein sequence ID" value="KAL3503333.1"/>
    <property type="molecule type" value="Genomic_DNA"/>
</dbReference>
<feature type="domain" description="Retrovirus-related Pol polyprotein from transposon TNT 1-94-like beta-barrel" evidence="2">
    <location>
        <begin position="24"/>
        <end position="93"/>
    </location>
</feature>
<evidence type="ECO:0000259" key="1">
    <source>
        <dbReference type="Pfam" id="PF13976"/>
    </source>
</evidence>
<dbReference type="Proteomes" id="UP001630127">
    <property type="component" value="Unassembled WGS sequence"/>
</dbReference>
<evidence type="ECO:0000313" key="4">
    <source>
        <dbReference type="Proteomes" id="UP001630127"/>
    </source>
</evidence>
<proteinExistence type="predicted"/>
<gene>
    <name evidence="3" type="ORF">ACH5RR_037782</name>
</gene>
<evidence type="ECO:0008006" key="5">
    <source>
        <dbReference type="Google" id="ProtNLM"/>
    </source>
</evidence>
<accession>A0ABD2Y8I0</accession>
<dbReference type="InterPro" id="IPR025724">
    <property type="entry name" value="GAG-pre-integrase_dom"/>
</dbReference>
<evidence type="ECO:0000313" key="3">
    <source>
        <dbReference type="EMBL" id="KAL3503333.1"/>
    </source>
</evidence>
<dbReference type="Pfam" id="PF13976">
    <property type="entry name" value="gag_pre-integrs"/>
    <property type="match status" value="1"/>
</dbReference>
<protein>
    <recommendedName>
        <fullName evidence="5">GAG-pre-integrase domain-containing protein</fullName>
    </recommendedName>
</protein>
<reference evidence="3 4" key="1">
    <citation type="submission" date="2024-11" db="EMBL/GenBank/DDBJ databases">
        <title>A near-complete genome assembly of Cinchona calisaya.</title>
        <authorList>
            <person name="Lian D.C."/>
            <person name="Zhao X.W."/>
            <person name="Wei L."/>
        </authorList>
    </citation>
    <scope>NUCLEOTIDE SEQUENCE [LARGE SCALE GENOMIC DNA]</scope>
    <source>
        <tissue evidence="3">Nenye</tissue>
    </source>
</reference>
<organism evidence="3 4">
    <name type="scientific">Cinchona calisaya</name>
    <dbReference type="NCBI Taxonomy" id="153742"/>
    <lineage>
        <taxon>Eukaryota</taxon>
        <taxon>Viridiplantae</taxon>
        <taxon>Streptophyta</taxon>
        <taxon>Embryophyta</taxon>
        <taxon>Tracheophyta</taxon>
        <taxon>Spermatophyta</taxon>
        <taxon>Magnoliopsida</taxon>
        <taxon>eudicotyledons</taxon>
        <taxon>Gunneridae</taxon>
        <taxon>Pentapetalae</taxon>
        <taxon>asterids</taxon>
        <taxon>lamiids</taxon>
        <taxon>Gentianales</taxon>
        <taxon>Rubiaceae</taxon>
        <taxon>Cinchonoideae</taxon>
        <taxon>Cinchoneae</taxon>
        <taxon>Cinchona</taxon>
    </lineage>
</organism>
<feature type="domain" description="GAG-pre-integrase" evidence="1">
    <location>
        <begin position="140"/>
        <end position="191"/>
    </location>
</feature>
<comment type="caution">
    <text evidence="3">The sequence shown here is derived from an EMBL/GenBank/DDBJ whole genome shotgun (WGS) entry which is preliminary data.</text>
</comment>
<evidence type="ECO:0000259" key="2">
    <source>
        <dbReference type="Pfam" id="PF22936"/>
    </source>
</evidence>
<dbReference type="AlphaFoldDB" id="A0ABD2Y8I0"/>
<dbReference type="InterPro" id="IPR054722">
    <property type="entry name" value="PolX-like_BBD"/>
</dbReference>
<sequence length="227" mass="24459">MLKQVLLNSAPSTALSIIPGTSSWYFDSACSNHMTSDPSSYENSSAPPIYTADGSTLHISHTGNISTSTVSIPNAFLISKLMLNLISVGQLCKLDLHILFTLSGCSVQDSQKGQILGTGRKVGHLFDLVHLRLPSHLFFSSFFVASPSCIDFWHSRLGRVSVSRLKTLVAKGHLGSIIDTPFDCASCQLAKYHTLPFNKSDSISSASFDLVHLDIWGPSPTPTMGSS</sequence>
<dbReference type="Pfam" id="PF22936">
    <property type="entry name" value="Pol_BBD"/>
    <property type="match status" value="1"/>
</dbReference>